<dbReference type="FunFam" id="2.60.40.1510:FF:000001">
    <property type="entry name" value="Integrin alpha V"/>
    <property type="match status" value="1"/>
</dbReference>
<evidence type="ECO:0000313" key="22">
    <source>
        <dbReference type="Ensembl" id="ENSABRP00000023924.1"/>
    </source>
</evidence>
<dbReference type="PANTHER" id="PTHR23220">
    <property type="entry name" value="INTEGRIN ALPHA"/>
    <property type="match status" value="1"/>
</dbReference>
<feature type="domain" description="Integrin alpha third immunoglobulin-like" evidence="21">
    <location>
        <begin position="876"/>
        <end position="955"/>
    </location>
</feature>
<dbReference type="InterPro" id="IPR032695">
    <property type="entry name" value="Integrin_dom_sf"/>
</dbReference>
<dbReference type="FunFam" id="1.20.5.930:FF:000001">
    <property type="entry name" value="Integrin subunit alpha V"/>
    <property type="match status" value="1"/>
</dbReference>
<dbReference type="InterPro" id="IPR048286">
    <property type="entry name" value="Integrin_alpha_Ig-like_3"/>
</dbReference>
<dbReference type="PRINTS" id="PR01185">
    <property type="entry name" value="INTEGRINA"/>
</dbReference>
<keyword evidence="23" id="KW-1185">Reference proteome</keyword>
<dbReference type="InterPro" id="IPR013519">
    <property type="entry name" value="Int_alpha_beta-p"/>
</dbReference>
<dbReference type="FunFam" id="2.130.10.130:FF:000003">
    <property type="entry name" value="Integrin alpha V"/>
    <property type="match status" value="1"/>
</dbReference>
<evidence type="ECO:0000259" key="19">
    <source>
        <dbReference type="Pfam" id="PF08441"/>
    </source>
</evidence>
<proteinExistence type="inferred from homology"/>
<keyword evidence="11 17" id="KW-0401">Integrin</keyword>
<dbReference type="Gene3D" id="1.20.5.930">
    <property type="entry name" value="Bicelle-embedded integrin alpha(iib) transmembrane segment"/>
    <property type="match status" value="1"/>
</dbReference>
<sequence>MAGSGSGSGPRLLLLGCALAAGSAAFNLDAERPAVYSGAQGSYFGFAVDFFAPDPSSIFLLVGAPKANTTQHNVVEGGQVLRCNWNSNRNCQPIIFDSTGNRDFAPDDPLEFKSHQWFGASVRSKNDKILACAPLYHWRTETKQEREPVGTCYLLAGSKSVEYAPCRSTTIDADGQGFCQGGFSIDFTKGDRVLLGGPGSFYWQGQLISDRVTEIVAKYDSKVYSTKYDDQLATRPASAAFDDSYLGAPSALEPGCFLRVFLFISDFVSGVPRAARTLGMVSIYNGKNMSSMYNFTGEQMAAYFGYSVAATDINGDNYTDLFIGAPLFMDRGSDGKLQEVGQVSICLQRASGGFQITKLNGFEIFARFSSAIAPLGDLDQDGFNDIAVAAPYGGEDKRGLVYIYNGRATGLNAVPSQILEGQWAARTMPPSFGYSLKGATDVDKNGYPDLIVGAFGVDTAVLYRARPVIRVNAALEVNPTILNPENKACLLSDVKVSWGGNFSTFIFVELLLDKLKQKGAIRRALFLHSKQPSHSKNMTITKGGKMNCEELEAFLRVSIHLYKLTPITIFMEYRLDYRTAADATGLHPILNQFTPANMSRQAHILLDCGDDNICKPKLEVSVESDQKKIYIGDDNPLTLIVNAQNQGEGAYEAELFVIVPPQADFIGVVRNNEALARLSCAFKTENQTRMVVCDLGNPMKAGTKLLAGLRFSVHQQSEMDTSVKFDLQIRSSNLYDNLSPVAFYQADLAISAAVEIRGVSSPDHIFLPIANWQPKENPETEDDIGPLVQHIYELRNNGPSAFSKVMMTLQWPYKYKNYTLLYIVQYEIDGPMNCTSDMEINPLKIKSMLQAELGFHLPLTFQIFSNILPYFYTQGCGNADCLKIVCQVGHLERGKSAILYLKSRLWTQTFMNKENQNHSYSLKSSASFNVIEFPYKNLSFEDIHNSTVVTTNITWGIQPQPMPVPVWVIILAVLAGLLLLAVLVLVMYRMGFFKRVRPPQEEQEREQLQPHENGEGTSEA</sequence>
<evidence type="ECO:0000256" key="16">
    <source>
        <dbReference type="PROSITE-ProRule" id="PRU00803"/>
    </source>
</evidence>
<evidence type="ECO:0000256" key="12">
    <source>
        <dbReference type="ARBA" id="ARBA00023136"/>
    </source>
</evidence>
<dbReference type="InterPro" id="IPR018184">
    <property type="entry name" value="Integrin_alpha_C_CS"/>
</dbReference>
<dbReference type="Pfam" id="PF08441">
    <property type="entry name" value="Integrin_A_Ig_1"/>
    <property type="match status" value="1"/>
</dbReference>
<accession>A0A8B9CTS7</accession>
<feature type="domain" description="Integrin alpha second immunoglobulin-like" evidence="20">
    <location>
        <begin position="608"/>
        <end position="741"/>
    </location>
</feature>
<evidence type="ECO:0000259" key="21">
    <source>
        <dbReference type="Pfam" id="PF20806"/>
    </source>
</evidence>
<dbReference type="SMART" id="SM00191">
    <property type="entry name" value="Int_alpha"/>
    <property type="match status" value="4"/>
</dbReference>
<evidence type="ECO:0000256" key="18">
    <source>
        <dbReference type="SAM" id="MobiDB-lite"/>
    </source>
</evidence>
<feature type="compositionally biased region" description="Basic and acidic residues" evidence="18">
    <location>
        <begin position="999"/>
        <end position="1014"/>
    </location>
</feature>
<evidence type="ECO:0000313" key="23">
    <source>
        <dbReference type="Proteomes" id="UP000694426"/>
    </source>
</evidence>
<dbReference type="AlphaFoldDB" id="A0A8B9CTS7"/>
<feature type="domain" description="Integrin alpha third immunoglobulin-like" evidence="21">
    <location>
        <begin position="754"/>
        <end position="847"/>
    </location>
</feature>
<feature type="signal peptide" evidence="17">
    <location>
        <begin position="1"/>
        <end position="25"/>
    </location>
</feature>
<evidence type="ECO:0000256" key="4">
    <source>
        <dbReference type="ARBA" id="ARBA00022692"/>
    </source>
</evidence>
<dbReference type="GO" id="GO:0046872">
    <property type="term" value="F:metal ion binding"/>
    <property type="evidence" value="ECO:0007669"/>
    <property type="project" value="UniProtKB-KW"/>
</dbReference>
<evidence type="ECO:0000256" key="6">
    <source>
        <dbReference type="ARBA" id="ARBA00022729"/>
    </source>
</evidence>
<keyword evidence="5" id="KW-0479">Metal-binding</keyword>
<dbReference type="FunFam" id="2.60.40.1460:FF:000001">
    <property type="entry name" value="Integrin, alpha V"/>
    <property type="match status" value="1"/>
</dbReference>
<keyword evidence="12 17" id="KW-0472">Membrane</keyword>
<evidence type="ECO:0000259" key="20">
    <source>
        <dbReference type="Pfam" id="PF20805"/>
    </source>
</evidence>
<organism evidence="22 23">
    <name type="scientific">Anser brachyrhynchus</name>
    <name type="common">Pink-footed goose</name>
    <dbReference type="NCBI Taxonomy" id="132585"/>
    <lineage>
        <taxon>Eukaryota</taxon>
        <taxon>Metazoa</taxon>
        <taxon>Chordata</taxon>
        <taxon>Craniata</taxon>
        <taxon>Vertebrata</taxon>
        <taxon>Euteleostomi</taxon>
        <taxon>Archelosauria</taxon>
        <taxon>Archosauria</taxon>
        <taxon>Dinosauria</taxon>
        <taxon>Saurischia</taxon>
        <taxon>Theropoda</taxon>
        <taxon>Coelurosauria</taxon>
        <taxon>Aves</taxon>
        <taxon>Neognathae</taxon>
        <taxon>Galloanserae</taxon>
        <taxon>Anseriformes</taxon>
        <taxon>Anatidae</taxon>
        <taxon>Anserinae</taxon>
        <taxon>Anser</taxon>
    </lineage>
</organism>
<dbReference type="GO" id="GO:0007160">
    <property type="term" value="P:cell-matrix adhesion"/>
    <property type="evidence" value="ECO:0007669"/>
    <property type="project" value="TreeGrafter"/>
</dbReference>
<keyword evidence="10 17" id="KW-1133">Transmembrane helix</keyword>
<keyword evidence="4 17" id="KW-0812">Transmembrane</keyword>
<dbReference type="Pfam" id="PF20805">
    <property type="entry name" value="Integrin_A_Ig_2"/>
    <property type="match status" value="1"/>
</dbReference>
<feature type="repeat" description="FG-GAP" evidence="16">
    <location>
        <begin position="417"/>
        <end position="480"/>
    </location>
</feature>
<keyword evidence="13" id="KW-1015">Disulfide bond</keyword>
<dbReference type="GO" id="GO:0001525">
    <property type="term" value="P:angiogenesis"/>
    <property type="evidence" value="ECO:0007669"/>
    <property type="project" value="TreeGrafter"/>
</dbReference>
<dbReference type="Pfam" id="PF20806">
    <property type="entry name" value="Integrin_A_Ig_3"/>
    <property type="match status" value="2"/>
</dbReference>
<dbReference type="SUPFAM" id="SSF69179">
    <property type="entry name" value="Integrin domains"/>
    <property type="match status" value="3"/>
</dbReference>
<dbReference type="GO" id="GO:0005178">
    <property type="term" value="F:integrin binding"/>
    <property type="evidence" value="ECO:0007669"/>
    <property type="project" value="TreeGrafter"/>
</dbReference>
<keyword evidence="15" id="KW-0325">Glycoprotein</keyword>
<dbReference type="Gene3D" id="2.60.40.1510">
    <property type="entry name" value="ntegrin, alpha v. Chain A, domain 3"/>
    <property type="match status" value="1"/>
</dbReference>
<dbReference type="Gene3D" id="2.60.40.1530">
    <property type="entry name" value="ntegrin, alpha v. Chain A, domain 4"/>
    <property type="match status" value="1"/>
</dbReference>
<dbReference type="PROSITE" id="PS51470">
    <property type="entry name" value="FG_GAP"/>
    <property type="match status" value="6"/>
</dbReference>
<dbReference type="InterPro" id="IPR048285">
    <property type="entry name" value="Integrin_alpha_Ig-like_2"/>
</dbReference>
<dbReference type="GO" id="GO:0033627">
    <property type="term" value="P:cell adhesion mediated by integrin"/>
    <property type="evidence" value="ECO:0007669"/>
    <property type="project" value="TreeGrafter"/>
</dbReference>
<dbReference type="GO" id="GO:0008305">
    <property type="term" value="C:integrin complex"/>
    <property type="evidence" value="ECO:0007669"/>
    <property type="project" value="InterPro"/>
</dbReference>
<keyword evidence="7" id="KW-0677">Repeat</keyword>
<feature type="transmembrane region" description="Helical" evidence="17">
    <location>
        <begin position="966"/>
        <end position="988"/>
    </location>
</feature>
<dbReference type="Pfam" id="PF01839">
    <property type="entry name" value="FG-GAP"/>
    <property type="match status" value="2"/>
</dbReference>
<dbReference type="GO" id="GO:0009897">
    <property type="term" value="C:external side of plasma membrane"/>
    <property type="evidence" value="ECO:0007669"/>
    <property type="project" value="TreeGrafter"/>
</dbReference>
<keyword evidence="3" id="KW-0165">Cleavage on pair of basic residues</keyword>
<dbReference type="InterPro" id="IPR000413">
    <property type="entry name" value="Integrin_alpha"/>
</dbReference>
<feature type="repeat" description="FG-GAP" evidence="16">
    <location>
        <begin position="167"/>
        <end position="219"/>
    </location>
</feature>
<keyword evidence="6 17" id="KW-0732">Signal</keyword>
<evidence type="ECO:0000256" key="5">
    <source>
        <dbReference type="ARBA" id="ARBA00022723"/>
    </source>
</evidence>
<evidence type="ECO:0000256" key="3">
    <source>
        <dbReference type="ARBA" id="ARBA00022685"/>
    </source>
</evidence>
<feature type="repeat" description="FG-GAP" evidence="16">
    <location>
        <begin position="356"/>
        <end position="413"/>
    </location>
</feature>
<dbReference type="GeneTree" id="ENSGT00940000158361"/>
<feature type="domain" description="Integrin alpha first immunoglubulin-like" evidence="19">
    <location>
        <begin position="465"/>
        <end position="607"/>
    </location>
</feature>
<reference evidence="22" key="2">
    <citation type="submission" date="2025-09" db="UniProtKB">
        <authorList>
            <consortium name="Ensembl"/>
        </authorList>
    </citation>
    <scope>IDENTIFICATION</scope>
</reference>
<feature type="repeat" description="FG-GAP" evidence="16">
    <location>
        <begin position="290"/>
        <end position="355"/>
    </location>
</feature>
<evidence type="ECO:0000256" key="11">
    <source>
        <dbReference type="ARBA" id="ARBA00023037"/>
    </source>
</evidence>
<evidence type="ECO:0000256" key="10">
    <source>
        <dbReference type="ARBA" id="ARBA00022989"/>
    </source>
</evidence>
<comment type="subcellular location">
    <subcellularLocation>
        <location evidence="1 17">Membrane</location>
        <topology evidence="1 17">Single-pass type I membrane protein</topology>
    </subcellularLocation>
</comment>
<evidence type="ECO:0000256" key="13">
    <source>
        <dbReference type="ARBA" id="ARBA00023157"/>
    </source>
</evidence>
<gene>
    <name evidence="22" type="primary">ITGAV</name>
</gene>
<feature type="repeat" description="FG-GAP" evidence="16">
    <location>
        <begin position="27"/>
        <end position="92"/>
    </location>
</feature>
<feature type="region of interest" description="Disordered" evidence="18">
    <location>
        <begin position="999"/>
        <end position="1020"/>
    </location>
</feature>
<keyword evidence="14 17" id="KW-0675">Receptor</keyword>
<dbReference type="GO" id="GO:0098609">
    <property type="term" value="P:cell-cell adhesion"/>
    <property type="evidence" value="ECO:0007669"/>
    <property type="project" value="TreeGrafter"/>
</dbReference>
<evidence type="ECO:0000256" key="15">
    <source>
        <dbReference type="ARBA" id="ARBA00023180"/>
    </source>
</evidence>
<evidence type="ECO:0000256" key="1">
    <source>
        <dbReference type="ARBA" id="ARBA00004479"/>
    </source>
</evidence>
<dbReference type="Gene3D" id="2.130.10.130">
    <property type="entry name" value="Integrin alpha, N-terminal"/>
    <property type="match status" value="1"/>
</dbReference>
<comment type="similarity">
    <text evidence="2 17">Belongs to the integrin alpha chain family.</text>
</comment>
<dbReference type="PANTHER" id="PTHR23220:SF4">
    <property type="entry name" value="INTEGRIN ALPHA-V"/>
    <property type="match status" value="1"/>
</dbReference>
<dbReference type="Gene3D" id="2.60.40.1460">
    <property type="entry name" value="Integrin domains. Chain A, domain 2"/>
    <property type="match status" value="1"/>
</dbReference>
<evidence type="ECO:0000256" key="8">
    <source>
        <dbReference type="ARBA" id="ARBA00022837"/>
    </source>
</evidence>
<keyword evidence="8" id="KW-0106">Calcium</keyword>
<reference evidence="22" key="1">
    <citation type="submission" date="2025-08" db="UniProtKB">
        <authorList>
            <consortium name="Ensembl"/>
        </authorList>
    </citation>
    <scope>IDENTIFICATION</scope>
</reference>
<dbReference type="Pfam" id="PF00357">
    <property type="entry name" value="Integrin_alpha"/>
    <property type="match status" value="1"/>
</dbReference>
<evidence type="ECO:0000256" key="14">
    <source>
        <dbReference type="ARBA" id="ARBA00023170"/>
    </source>
</evidence>
<dbReference type="InterPro" id="IPR013649">
    <property type="entry name" value="Integrin_alpha_Ig-like_1"/>
</dbReference>
<keyword evidence="9 17" id="KW-0130">Cell adhesion</keyword>
<evidence type="ECO:0000256" key="17">
    <source>
        <dbReference type="RuleBase" id="RU003762"/>
    </source>
</evidence>
<dbReference type="Ensembl" id="ENSABRT00000033576.1">
    <property type="protein sequence ID" value="ENSABRP00000023924.1"/>
    <property type="gene ID" value="ENSABRG00000019432.1"/>
</dbReference>
<feature type="repeat" description="FG-GAP" evidence="16">
    <location>
        <begin position="103"/>
        <end position="164"/>
    </location>
</feature>
<evidence type="ECO:0000256" key="2">
    <source>
        <dbReference type="ARBA" id="ARBA00008054"/>
    </source>
</evidence>
<dbReference type="Proteomes" id="UP000694426">
    <property type="component" value="Unplaced"/>
</dbReference>
<dbReference type="GO" id="GO:0007229">
    <property type="term" value="P:integrin-mediated signaling pathway"/>
    <property type="evidence" value="ECO:0007669"/>
    <property type="project" value="UniProtKB-KW"/>
</dbReference>
<name>A0A8B9CTS7_9AVES</name>
<dbReference type="InterPro" id="IPR013517">
    <property type="entry name" value="FG-GAP"/>
</dbReference>
<evidence type="ECO:0000256" key="7">
    <source>
        <dbReference type="ARBA" id="ARBA00022737"/>
    </source>
</evidence>
<dbReference type="SUPFAM" id="SSF69318">
    <property type="entry name" value="Integrin alpha N-terminal domain"/>
    <property type="match status" value="1"/>
</dbReference>
<dbReference type="InterPro" id="IPR028994">
    <property type="entry name" value="Integrin_alpha_N"/>
</dbReference>
<evidence type="ECO:0000256" key="9">
    <source>
        <dbReference type="ARBA" id="ARBA00022889"/>
    </source>
</evidence>
<protein>
    <submittedName>
        <fullName evidence="22">Integrin subunit alpha V</fullName>
    </submittedName>
</protein>
<feature type="chain" id="PRO_5034519892" evidence="17">
    <location>
        <begin position="26"/>
        <end position="1020"/>
    </location>
</feature>
<dbReference type="PROSITE" id="PS00242">
    <property type="entry name" value="INTEGRIN_ALPHA"/>
    <property type="match status" value="1"/>
</dbReference>